<dbReference type="EMBL" id="KQ964255">
    <property type="protein sequence ID" value="KXJ89475.1"/>
    <property type="molecule type" value="Genomic_DNA"/>
</dbReference>
<evidence type="ECO:0000313" key="2">
    <source>
        <dbReference type="Proteomes" id="UP000070501"/>
    </source>
</evidence>
<dbReference type="InParanoid" id="A0A136IX10"/>
<protein>
    <submittedName>
        <fullName evidence="1">Uncharacterized protein</fullName>
    </submittedName>
</protein>
<dbReference type="OrthoDB" id="2740448at2759"/>
<accession>A0A136IX10</accession>
<gene>
    <name evidence="1" type="ORF">Micbo1qcDRAFT_12787</name>
</gene>
<dbReference type="Proteomes" id="UP000070501">
    <property type="component" value="Unassembled WGS sequence"/>
</dbReference>
<sequence length="74" mass="8387">MFDWVLQQLEVFRGLCSSSTPAVIGAVFDKNTRLLREVLRIGSFYERRDPRTGGRREGIEALFYPDGSSPVANH</sequence>
<keyword evidence="2" id="KW-1185">Reference proteome</keyword>
<dbReference type="AlphaFoldDB" id="A0A136IX10"/>
<evidence type="ECO:0000313" key="1">
    <source>
        <dbReference type="EMBL" id="KXJ89475.1"/>
    </source>
</evidence>
<name>A0A136IX10_9PEZI</name>
<proteinExistence type="predicted"/>
<reference evidence="2" key="1">
    <citation type="submission" date="2016-02" db="EMBL/GenBank/DDBJ databases">
        <title>Draft genome sequence of Microdochium bolleyi, a fungal endophyte of beachgrass.</title>
        <authorList>
            <consortium name="DOE Joint Genome Institute"/>
            <person name="David A.S."/>
            <person name="May G."/>
            <person name="Haridas S."/>
            <person name="Lim J."/>
            <person name="Wang M."/>
            <person name="Labutti K."/>
            <person name="Lipzen A."/>
            <person name="Barry K."/>
            <person name="Grigoriev I.V."/>
        </authorList>
    </citation>
    <scope>NUCLEOTIDE SEQUENCE [LARGE SCALE GENOMIC DNA]</scope>
    <source>
        <strain evidence="2">J235TASD1</strain>
    </source>
</reference>
<organism evidence="1 2">
    <name type="scientific">Microdochium bolleyi</name>
    <dbReference type="NCBI Taxonomy" id="196109"/>
    <lineage>
        <taxon>Eukaryota</taxon>
        <taxon>Fungi</taxon>
        <taxon>Dikarya</taxon>
        <taxon>Ascomycota</taxon>
        <taxon>Pezizomycotina</taxon>
        <taxon>Sordariomycetes</taxon>
        <taxon>Xylariomycetidae</taxon>
        <taxon>Xylariales</taxon>
        <taxon>Microdochiaceae</taxon>
        <taxon>Microdochium</taxon>
    </lineage>
</organism>